<sequence length="348" mass="38662">MANNQNGNINKMGICTILRLPFTARNGVAMSIADVITHTRSWDGALGRPRHNMLRQTLHSPMVPRHSSWKFENSALQLLLILTPFFPLCVEIQPGISGGACSVVPLSVAAASAGRERERAKRSVTMIVDCKGRQFRRWTVTEIEEVMQQKAPGVPDKVQQIHAGSNAQGVRKRLSANFFKATFSSRSKAVSTAVSSRSVEDTTKIGSAETKPVTRTRPRSVSQLEDAKSKAKRGVERSKPVNRSDRPLYPERPLRAKQQAAATTDQKSVYEHKPQYDLKSPNVVFQIVKKSVTPKQDPKTPDSILPPSLKPKIPDKTKLKLTKLINNNHVWSNANIEKDKKAPQIPSR</sequence>
<feature type="compositionally biased region" description="Basic and acidic residues" evidence="1">
    <location>
        <begin position="225"/>
        <end position="254"/>
    </location>
</feature>
<proteinExistence type="predicted"/>
<gene>
    <name evidence="2" type="ORF">IPOD504_LOCUS8394</name>
</gene>
<accession>A0ABN8IFY4</accession>
<dbReference type="Proteomes" id="UP000837857">
    <property type="component" value="Chromosome 20"/>
</dbReference>
<evidence type="ECO:0000256" key="1">
    <source>
        <dbReference type="SAM" id="MobiDB-lite"/>
    </source>
</evidence>
<feature type="region of interest" description="Disordered" evidence="1">
    <location>
        <begin position="190"/>
        <end position="275"/>
    </location>
</feature>
<organism evidence="2 3">
    <name type="scientific">Iphiclides podalirius</name>
    <name type="common">scarce swallowtail</name>
    <dbReference type="NCBI Taxonomy" id="110791"/>
    <lineage>
        <taxon>Eukaryota</taxon>
        <taxon>Metazoa</taxon>
        <taxon>Ecdysozoa</taxon>
        <taxon>Arthropoda</taxon>
        <taxon>Hexapoda</taxon>
        <taxon>Insecta</taxon>
        <taxon>Pterygota</taxon>
        <taxon>Neoptera</taxon>
        <taxon>Endopterygota</taxon>
        <taxon>Lepidoptera</taxon>
        <taxon>Glossata</taxon>
        <taxon>Ditrysia</taxon>
        <taxon>Papilionoidea</taxon>
        <taxon>Papilionidae</taxon>
        <taxon>Papilioninae</taxon>
        <taxon>Iphiclides</taxon>
    </lineage>
</organism>
<dbReference type="EMBL" id="OW152832">
    <property type="protein sequence ID" value="CAH2052827.1"/>
    <property type="molecule type" value="Genomic_DNA"/>
</dbReference>
<feature type="non-terminal residue" evidence="2">
    <location>
        <position position="1"/>
    </location>
</feature>
<evidence type="ECO:0000313" key="2">
    <source>
        <dbReference type="EMBL" id="CAH2052827.1"/>
    </source>
</evidence>
<keyword evidence="3" id="KW-1185">Reference proteome</keyword>
<protein>
    <submittedName>
        <fullName evidence="2">Uncharacterized protein</fullName>
    </submittedName>
</protein>
<feature type="compositionally biased region" description="Low complexity" evidence="1">
    <location>
        <begin position="256"/>
        <end position="267"/>
    </location>
</feature>
<evidence type="ECO:0000313" key="3">
    <source>
        <dbReference type="Proteomes" id="UP000837857"/>
    </source>
</evidence>
<name>A0ABN8IFY4_9NEOP</name>
<reference evidence="2" key="1">
    <citation type="submission" date="2022-03" db="EMBL/GenBank/DDBJ databases">
        <authorList>
            <person name="Martin H S."/>
        </authorList>
    </citation>
    <scope>NUCLEOTIDE SEQUENCE</scope>
</reference>
<feature type="region of interest" description="Disordered" evidence="1">
    <location>
        <begin position="291"/>
        <end position="312"/>
    </location>
</feature>